<evidence type="ECO:0000313" key="2">
    <source>
        <dbReference type="Proteomes" id="UP001523369"/>
    </source>
</evidence>
<sequence length="108" mass="11728">MSDAESFAELQIAEILNSQWTEATATVRNLRGTVFRGARFHRTSDSADPIDLELTQIVWYEQTVDELPGGHTAVVTLSGSDARVLRSGTVADGWQRIEGLNGPSPSPT</sequence>
<dbReference type="EMBL" id="JAMYJR010000032">
    <property type="protein sequence ID" value="MCO8274718.1"/>
    <property type="molecule type" value="Genomic_DNA"/>
</dbReference>
<dbReference type="Proteomes" id="UP001523369">
    <property type="component" value="Unassembled WGS sequence"/>
</dbReference>
<organism evidence="1 2">
    <name type="scientific">Paractinoplanes aksuensis</name>
    <dbReference type="NCBI Taxonomy" id="2939490"/>
    <lineage>
        <taxon>Bacteria</taxon>
        <taxon>Bacillati</taxon>
        <taxon>Actinomycetota</taxon>
        <taxon>Actinomycetes</taxon>
        <taxon>Micromonosporales</taxon>
        <taxon>Micromonosporaceae</taxon>
        <taxon>Paractinoplanes</taxon>
    </lineage>
</organism>
<evidence type="ECO:0000313" key="1">
    <source>
        <dbReference type="EMBL" id="MCO8274718.1"/>
    </source>
</evidence>
<comment type="caution">
    <text evidence="1">The sequence shown here is derived from an EMBL/GenBank/DDBJ whole genome shotgun (WGS) entry which is preliminary data.</text>
</comment>
<reference evidence="1 2" key="1">
    <citation type="submission" date="2022-06" db="EMBL/GenBank/DDBJ databases">
        <title>New Species of the Genus Actinoplanes, ActinopZanes ferrugineus.</title>
        <authorList>
            <person name="Ding P."/>
        </authorList>
    </citation>
    <scope>NUCLEOTIDE SEQUENCE [LARGE SCALE GENOMIC DNA]</scope>
    <source>
        <strain evidence="1 2">TRM88003</strain>
    </source>
</reference>
<protein>
    <submittedName>
        <fullName evidence="1">Uncharacterized protein</fullName>
    </submittedName>
</protein>
<dbReference type="RefSeq" id="WP_253240784.1">
    <property type="nucleotide sequence ID" value="NZ_JAMYJR010000032.1"/>
</dbReference>
<name>A0ABT1DV68_9ACTN</name>
<gene>
    <name evidence="1" type="ORF">M1L60_29390</name>
</gene>
<keyword evidence="2" id="KW-1185">Reference proteome</keyword>
<accession>A0ABT1DV68</accession>
<proteinExistence type="predicted"/>